<evidence type="ECO:0000313" key="15">
    <source>
        <dbReference type="Proteomes" id="UP000095281"/>
    </source>
</evidence>
<feature type="domain" description="Fork-head" evidence="14">
    <location>
        <begin position="241"/>
        <end position="330"/>
    </location>
</feature>
<dbReference type="CDD" id="cd20032">
    <property type="entry name" value="FH_FOXO"/>
    <property type="match status" value="1"/>
</dbReference>
<dbReference type="PANTHER" id="PTHR45767">
    <property type="entry name" value="FORKHEAD BOX PROTEIN O"/>
    <property type="match status" value="1"/>
</dbReference>
<evidence type="ECO:0000259" key="14">
    <source>
        <dbReference type="PROSITE" id="PS50039"/>
    </source>
</evidence>
<evidence type="ECO:0000256" key="2">
    <source>
        <dbReference type="ARBA" id="ARBA00004496"/>
    </source>
</evidence>
<keyword evidence="10 12" id="KW-0539">Nucleus</keyword>
<evidence type="ECO:0000256" key="9">
    <source>
        <dbReference type="ARBA" id="ARBA00023163"/>
    </source>
</evidence>
<keyword evidence="9" id="KW-0804">Transcription</keyword>
<evidence type="ECO:0000256" key="11">
    <source>
        <dbReference type="ARBA" id="ARBA00039893"/>
    </source>
</evidence>
<feature type="compositionally biased region" description="Basic residues" evidence="13">
    <location>
        <begin position="343"/>
        <end position="352"/>
    </location>
</feature>
<dbReference type="Proteomes" id="UP000095281">
    <property type="component" value="Unplaced"/>
</dbReference>
<evidence type="ECO:0000256" key="6">
    <source>
        <dbReference type="ARBA" id="ARBA00022604"/>
    </source>
</evidence>
<keyword evidence="7" id="KW-0805">Transcription regulation</keyword>
<evidence type="ECO:0000256" key="10">
    <source>
        <dbReference type="ARBA" id="ARBA00023242"/>
    </source>
</evidence>
<dbReference type="WBParaSite" id="MhA1_Contig353.frz3.fgene4">
    <property type="protein sequence ID" value="MhA1_Contig353.frz3.fgene4"/>
    <property type="gene ID" value="MhA1_Contig353.frz3.fgene4"/>
</dbReference>
<keyword evidence="8 12" id="KW-0238">DNA-binding</keyword>
<dbReference type="InterPro" id="IPR036390">
    <property type="entry name" value="WH_DNA-bd_sf"/>
</dbReference>
<dbReference type="SMART" id="SM00339">
    <property type="entry name" value="FH"/>
    <property type="match status" value="1"/>
</dbReference>
<evidence type="ECO:0000313" key="16">
    <source>
        <dbReference type="WBParaSite" id="MhA1_Contig353.frz3.fgene4"/>
    </source>
</evidence>
<dbReference type="PROSITE" id="PS00658">
    <property type="entry name" value="FORK_HEAD_2"/>
    <property type="match status" value="1"/>
</dbReference>
<dbReference type="GO" id="GO:0005737">
    <property type="term" value="C:cytoplasm"/>
    <property type="evidence" value="ECO:0007669"/>
    <property type="project" value="UniProtKB-SubCell"/>
</dbReference>
<evidence type="ECO:0000256" key="12">
    <source>
        <dbReference type="PROSITE-ProRule" id="PRU00089"/>
    </source>
</evidence>
<reference evidence="16" key="1">
    <citation type="submission" date="2016-11" db="UniProtKB">
        <authorList>
            <consortium name="WormBaseParasite"/>
        </authorList>
    </citation>
    <scope>IDENTIFICATION</scope>
</reference>
<keyword evidence="4" id="KW-0963">Cytoplasm</keyword>
<dbReference type="SUPFAM" id="SSF46785">
    <property type="entry name" value="Winged helix' DNA-binding domain"/>
    <property type="match status" value="1"/>
</dbReference>
<organism evidence="15 16">
    <name type="scientific">Meloidogyne hapla</name>
    <name type="common">Root-knot nematode worm</name>
    <dbReference type="NCBI Taxonomy" id="6305"/>
    <lineage>
        <taxon>Eukaryota</taxon>
        <taxon>Metazoa</taxon>
        <taxon>Ecdysozoa</taxon>
        <taxon>Nematoda</taxon>
        <taxon>Chromadorea</taxon>
        <taxon>Rhabditida</taxon>
        <taxon>Tylenchina</taxon>
        <taxon>Tylenchomorpha</taxon>
        <taxon>Tylenchoidea</taxon>
        <taxon>Meloidogynidae</taxon>
        <taxon>Meloidogyninae</taxon>
        <taxon>Meloidogyne</taxon>
    </lineage>
</organism>
<dbReference type="InterPro" id="IPR030456">
    <property type="entry name" value="TF_fork_head_CS_2"/>
</dbReference>
<accession>A0A1I8BNJ4</accession>
<keyword evidence="15" id="KW-1185">Reference proteome</keyword>
<protein>
    <recommendedName>
        <fullName evidence="11">Forkhead box protein O</fullName>
    </recommendedName>
</protein>
<dbReference type="GO" id="GO:0000978">
    <property type="term" value="F:RNA polymerase II cis-regulatory region sequence-specific DNA binding"/>
    <property type="evidence" value="ECO:0007669"/>
    <property type="project" value="TreeGrafter"/>
</dbReference>
<dbReference type="PANTHER" id="PTHR45767:SF2">
    <property type="entry name" value="FORKHEAD BOX PROTEIN O"/>
    <property type="match status" value="1"/>
</dbReference>
<feature type="region of interest" description="Disordered" evidence="13">
    <location>
        <begin position="314"/>
        <end position="352"/>
    </location>
</feature>
<sequence>MEPPTNVSNFDLNPSSPSFASSSDFLQSNSMQQTNVSQKIQVFPQTQVCEKQVCLKQVGQASQVCQNQNVLQSQLSSQQVSSHQVSSLQLSSQQQCSNESIVKCLEDDDVFCDSSTCCIEPEQRARSHTWPVRQQHISSVLINQQKHLFNNCIPNIPSTSSLAEEENVSCSSKHSSFLSLLKQSELNSNNNLSCSSISEFSLQQKKIKPKRIRRKTNENEKNFHQLPNDYGRKPNPWGNESYSDLIARALITAPEGKLKLNEIYQWFSENVPYFAGRSSQEEAQGWKNSIRHNLSLHSRFMRIQNEGAGKSSWWVINPDAKPGRNPRRRANTMENSSKTAMDRKRRGTARKRVEHLSKDMKEDCYEAASMQDLSYPNDICHEEMPCGTTSEMMGGVCGGEGIGGGGNNFDVFRARANSTLSVSGGNTRFSPNLETSAAVCMEDIDFPAWMEQQQMEGQQQQILNPQVNELLDRTGQMRLDGRRPSMRTTFQRNGNGALIRVNKRHSSLIPSSTSPSNNVNSLVVPKSEIDTDQKIIKQEQIAPPPSYQELSAVRGPLPPQMQAANPLLLRQMGDQQMMTPMKMNQTSVPSSTGSQSFPVSIFTSTTGQQQMFSPDNNFQQWNRHPSTFPPHINQMTSNGQMFSGGMIGGENNNNNGICLIPNNNGPSSLPFDLENVNAMPVDQSAFADLDVDAVLRHELAQGGKFDLP</sequence>
<comment type="subcellular location">
    <subcellularLocation>
        <location evidence="2">Cytoplasm</location>
    </subcellularLocation>
    <subcellularLocation>
        <location evidence="1 12">Nucleus</location>
    </subcellularLocation>
</comment>
<evidence type="ECO:0000256" key="8">
    <source>
        <dbReference type="ARBA" id="ARBA00023125"/>
    </source>
</evidence>
<dbReference type="InterPro" id="IPR036388">
    <property type="entry name" value="WH-like_DNA-bd_sf"/>
</dbReference>
<dbReference type="AlphaFoldDB" id="A0A1I8BNJ4"/>
<dbReference type="Gene3D" id="1.10.10.10">
    <property type="entry name" value="Winged helix-like DNA-binding domain superfamily/Winged helix DNA-binding domain"/>
    <property type="match status" value="1"/>
</dbReference>
<keyword evidence="5" id="KW-0597">Phosphoprotein</keyword>
<evidence type="ECO:0000256" key="4">
    <source>
        <dbReference type="ARBA" id="ARBA00022490"/>
    </source>
</evidence>
<evidence type="ECO:0000256" key="13">
    <source>
        <dbReference type="SAM" id="MobiDB-lite"/>
    </source>
</evidence>
<evidence type="ECO:0000256" key="1">
    <source>
        <dbReference type="ARBA" id="ARBA00004123"/>
    </source>
</evidence>
<dbReference type="GO" id="GO:0005634">
    <property type="term" value="C:nucleus"/>
    <property type="evidence" value="ECO:0007669"/>
    <property type="project" value="UniProtKB-SubCell"/>
</dbReference>
<proteinExistence type="predicted"/>
<keyword evidence="3" id="KW-0217">Developmental protein</keyword>
<dbReference type="GO" id="GO:0000981">
    <property type="term" value="F:DNA-binding transcription factor activity, RNA polymerase II-specific"/>
    <property type="evidence" value="ECO:0007669"/>
    <property type="project" value="TreeGrafter"/>
</dbReference>
<evidence type="ECO:0000256" key="3">
    <source>
        <dbReference type="ARBA" id="ARBA00022473"/>
    </source>
</evidence>
<dbReference type="PROSITE" id="PS50039">
    <property type="entry name" value="FORK_HEAD_3"/>
    <property type="match status" value="1"/>
</dbReference>
<keyword evidence="6" id="KW-0341">Growth regulation</keyword>
<dbReference type="InterPro" id="IPR001766">
    <property type="entry name" value="Fork_head_dom"/>
</dbReference>
<evidence type="ECO:0000256" key="7">
    <source>
        <dbReference type="ARBA" id="ARBA00023015"/>
    </source>
</evidence>
<dbReference type="PRINTS" id="PR00053">
    <property type="entry name" value="FORKHEAD"/>
</dbReference>
<evidence type="ECO:0000256" key="5">
    <source>
        <dbReference type="ARBA" id="ARBA00022553"/>
    </source>
</evidence>
<feature type="DNA-binding region" description="Fork-head" evidence="12">
    <location>
        <begin position="241"/>
        <end position="330"/>
    </location>
</feature>
<dbReference type="Pfam" id="PF00250">
    <property type="entry name" value="Forkhead"/>
    <property type="match status" value="1"/>
</dbReference>
<name>A0A1I8BNJ4_MELHA</name>